<dbReference type="InterPro" id="IPR003439">
    <property type="entry name" value="ABC_transporter-like_ATP-bd"/>
</dbReference>
<gene>
    <name evidence="8" type="ORF">AWM70_08450</name>
</gene>
<keyword evidence="6" id="KW-0472">Membrane</keyword>
<keyword evidence="5" id="KW-1278">Translocase</keyword>
<organism evidence="8 9">
    <name type="scientific">Paenibacillus yonginensis</name>
    <dbReference type="NCBI Taxonomy" id="1462996"/>
    <lineage>
        <taxon>Bacteria</taxon>
        <taxon>Bacillati</taxon>
        <taxon>Bacillota</taxon>
        <taxon>Bacilli</taxon>
        <taxon>Bacillales</taxon>
        <taxon>Paenibacillaceae</taxon>
        <taxon>Paenibacillus</taxon>
    </lineage>
</organism>
<dbReference type="InterPro" id="IPR027417">
    <property type="entry name" value="P-loop_NTPase"/>
</dbReference>
<dbReference type="InterPro" id="IPR003593">
    <property type="entry name" value="AAA+_ATPase"/>
</dbReference>
<evidence type="ECO:0000256" key="1">
    <source>
        <dbReference type="ARBA" id="ARBA00022448"/>
    </source>
</evidence>
<keyword evidence="1" id="KW-0813">Transport</keyword>
<dbReference type="InterPro" id="IPR017871">
    <property type="entry name" value="ABC_transporter-like_CS"/>
</dbReference>
<dbReference type="KEGG" id="pyg:AWM70_08450"/>
<dbReference type="PANTHER" id="PTHR43166">
    <property type="entry name" value="AMINO ACID IMPORT ATP-BINDING PROTEIN"/>
    <property type="match status" value="1"/>
</dbReference>
<evidence type="ECO:0000313" key="9">
    <source>
        <dbReference type="Proteomes" id="UP000092573"/>
    </source>
</evidence>
<keyword evidence="3" id="KW-0547">Nucleotide-binding</keyword>
<sequence length="241" mass="26261">MYKVAGLTKHMSSEEKTIFDHISLEFGEGEMIGVVGPSGSGKSTLLRCLALRTRWNEGTYTSQGESLITGSGGASMKNKSRFAYLEQNPQLNPNKTAHKNVLIGQAGQTPWWRRLTGAVRSDDYMGAMDELERFGLLDKAKIPAGKLSGGEKQRIAICMALVHGATVITADEPVVGLDPHSADHVLQTLKSICEEQNKTVIAALPIELAERWCTRIWGISEGKLVLDVAGRRLTGSEKKLI</sequence>
<dbReference type="Pfam" id="PF00005">
    <property type="entry name" value="ABC_tran"/>
    <property type="match status" value="1"/>
</dbReference>
<dbReference type="PANTHER" id="PTHR43166:SF6">
    <property type="entry name" value="PHOSPHONATES IMPORT ATP-BINDING PROTEIN PHNC"/>
    <property type="match status" value="1"/>
</dbReference>
<dbReference type="GO" id="GO:0005524">
    <property type="term" value="F:ATP binding"/>
    <property type="evidence" value="ECO:0007669"/>
    <property type="project" value="UniProtKB-KW"/>
</dbReference>
<keyword evidence="4 8" id="KW-0067">ATP-binding</keyword>
<dbReference type="RefSeq" id="WP_068695445.1">
    <property type="nucleotide sequence ID" value="NZ_CP014167.1"/>
</dbReference>
<dbReference type="STRING" id="1462996.AWM70_08450"/>
<name>A0A1B1MZL4_9BACL</name>
<protein>
    <submittedName>
        <fullName evidence="8">Phosphonate ABC transporter ATP-binding protein</fullName>
    </submittedName>
</protein>
<keyword evidence="2" id="KW-1003">Cell membrane</keyword>
<keyword evidence="9" id="KW-1185">Reference proteome</keyword>
<proteinExistence type="predicted"/>
<evidence type="ECO:0000259" key="7">
    <source>
        <dbReference type="PROSITE" id="PS50893"/>
    </source>
</evidence>
<dbReference type="GO" id="GO:0016887">
    <property type="term" value="F:ATP hydrolysis activity"/>
    <property type="evidence" value="ECO:0007669"/>
    <property type="project" value="InterPro"/>
</dbReference>
<accession>A0A1B1MZL4</accession>
<evidence type="ECO:0000256" key="4">
    <source>
        <dbReference type="ARBA" id="ARBA00022840"/>
    </source>
</evidence>
<evidence type="ECO:0000256" key="3">
    <source>
        <dbReference type="ARBA" id="ARBA00022741"/>
    </source>
</evidence>
<dbReference type="Gene3D" id="3.40.50.300">
    <property type="entry name" value="P-loop containing nucleotide triphosphate hydrolases"/>
    <property type="match status" value="1"/>
</dbReference>
<dbReference type="PROSITE" id="PS00211">
    <property type="entry name" value="ABC_TRANSPORTER_1"/>
    <property type="match status" value="1"/>
</dbReference>
<dbReference type="OrthoDB" id="9802264at2"/>
<dbReference type="SMART" id="SM00382">
    <property type="entry name" value="AAA"/>
    <property type="match status" value="1"/>
</dbReference>
<dbReference type="AlphaFoldDB" id="A0A1B1MZL4"/>
<dbReference type="Proteomes" id="UP000092573">
    <property type="component" value="Chromosome"/>
</dbReference>
<dbReference type="SUPFAM" id="SSF52540">
    <property type="entry name" value="P-loop containing nucleoside triphosphate hydrolases"/>
    <property type="match status" value="1"/>
</dbReference>
<evidence type="ECO:0000313" key="8">
    <source>
        <dbReference type="EMBL" id="ANS74611.1"/>
    </source>
</evidence>
<evidence type="ECO:0000256" key="6">
    <source>
        <dbReference type="ARBA" id="ARBA00023136"/>
    </source>
</evidence>
<evidence type="ECO:0000256" key="5">
    <source>
        <dbReference type="ARBA" id="ARBA00022967"/>
    </source>
</evidence>
<feature type="domain" description="ABC transporter" evidence="7">
    <location>
        <begin position="2"/>
        <end position="241"/>
    </location>
</feature>
<dbReference type="PROSITE" id="PS50893">
    <property type="entry name" value="ABC_TRANSPORTER_2"/>
    <property type="match status" value="1"/>
</dbReference>
<dbReference type="InterPro" id="IPR050086">
    <property type="entry name" value="MetN_ABC_transporter-like"/>
</dbReference>
<reference evidence="8 9" key="1">
    <citation type="submission" date="2016-01" db="EMBL/GenBank/DDBJ databases">
        <title>Complete Genome Sequence of Paenibacillus yonginensis DCY84, a novel Plant Growth-Promoting Bacteria with Elicitation of Induced Systemic Resistance.</title>
        <authorList>
            <person name="Kim Y.J."/>
            <person name="Yang D.C."/>
            <person name="Sukweenadhi J."/>
        </authorList>
    </citation>
    <scope>NUCLEOTIDE SEQUENCE [LARGE SCALE GENOMIC DNA]</scope>
    <source>
        <strain evidence="8 9">DCY84</strain>
    </source>
</reference>
<evidence type="ECO:0000256" key="2">
    <source>
        <dbReference type="ARBA" id="ARBA00022475"/>
    </source>
</evidence>
<dbReference type="EMBL" id="CP014167">
    <property type="protein sequence ID" value="ANS74611.1"/>
    <property type="molecule type" value="Genomic_DNA"/>
</dbReference>